<proteinExistence type="predicted"/>
<protein>
    <submittedName>
        <fullName evidence="1">Kinase-like protein</fullName>
    </submittedName>
</protein>
<evidence type="ECO:0000313" key="2">
    <source>
        <dbReference type="Proteomes" id="UP000886501"/>
    </source>
</evidence>
<gene>
    <name evidence="1" type="ORF">BDM02DRAFT_3103075</name>
</gene>
<sequence>MGNCLHGELVEEYDGGYANIFRGEHKGRAVAIKIRRLYLTSDFDKCFSEFCREAVVWRHLRHTNILPLLGVNLERHQLAMISEWMDHGNINEFVERYEGVNRVQLVTDAATGLEYMHGFHMVHGDLKGANILINKSFRACLADFGLSTVVGTEHRAATNPSLVSVASKISLMSFAAGGTIRWMSPELLDPDRFGNTDCRPTKQSDCYALGMVVYEVLCGNAPYWEIENELIVMNTITNGGRPQKPEAAESLGFTNELWRIVEQCWSVDTNTRPDVRTMLSHLNHATWSWEGRKLV</sequence>
<reference evidence="1" key="1">
    <citation type="submission" date="2019-10" db="EMBL/GenBank/DDBJ databases">
        <authorList>
            <consortium name="DOE Joint Genome Institute"/>
            <person name="Kuo A."/>
            <person name="Miyauchi S."/>
            <person name="Kiss E."/>
            <person name="Drula E."/>
            <person name="Kohler A."/>
            <person name="Sanchez-Garcia M."/>
            <person name="Andreopoulos B."/>
            <person name="Barry K.W."/>
            <person name="Bonito G."/>
            <person name="Buee M."/>
            <person name="Carver A."/>
            <person name="Chen C."/>
            <person name="Cichocki N."/>
            <person name="Clum A."/>
            <person name="Culley D."/>
            <person name="Crous P.W."/>
            <person name="Fauchery L."/>
            <person name="Girlanda M."/>
            <person name="Hayes R."/>
            <person name="Keri Z."/>
            <person name="Labutti K."/>
            <person name="Lipzen A."/>
            <person name="Lombard V."/>
            <person name="Magnuson J."/>
            <person name="Maillard F."/>
            <person name="Morin E."/>
            <person name="Murat C."/>
            <person name="Nolan M."/>
            <person name="Ohm R."/>
            <person name="Pangilinan J."/>
            <person name="Pereira M."/>
            <person name="Perotto S."/>
            <person name="Peter M."/>
            <person name="Riley R."/>
            <person name="Sitrit Y."/>
            <person name="Stielow B."/>
            <person name="Szollosi G."/>
            <person name="Zifcakova L."/>
            <person name="Stursova M."/>
            <person name="Spatafora J.W."/>
            <person name="Tedersoo L."/>
            <person name="Vaario L.-M."/>
            <person name="Yamada A."/>
            <person name="Yan M."/>
            <person name="Wang P."/>
            <person name="Xu J."/>
            <person name="Bruns T."/>
            <person name="Baldrian P."/>
            <person name="Vilgalys R."/>
            <person name="Henrissat B."/>
            <person name="Grigoriev I.V."/>
            <person name="Hibbett D."/>
            <person name="Nagy L.G."/>
            <person name="Martin F.M."/>
        </authorList>
    </citation>
    <scope>NUCLEOTIDE SEQUENCE</scope>
    <source>
        <strain evidence="1">P2</strain>
    </source>
</reference>
<dbReference type="Proteomes" id="UP000886501">
    <property type="component" value="Unassembled WGS sequence"/>
</dbReference>
<reference evidence="1" key="2">
    <citation type="journal article" date="2020" name="Nat. Commun.">
        <title>Large-scale genome sequencing of mycorrhizal fungi provides insights into the early evolution of symbiotic traits.</title>
        <authorList>
            <person name="Miyauchi S."/>
            <person name="Kiss E."/>
            <person name="Kuo A."/>
            <person name="Drula E."/>
            <person name="Kohler A."/>
            <person name="Sanchez-Garcia M."/>
            <person name="Morin E."/>
            <person name="Andreopoulos B."/>
            <person name="Barry K.W."/>
            <person name="Bonito G."/>
            <person name="Buee M."/>
            <person name="Carver A."/>
            <person name="Chen C."/>
            <person name="Cichocki N."/>
            <person name="Clum A."/>
            <person name="Culley D."/>
            <person name="Crous P.W."/>
            <person name="Fauchery L."/>
            <person name="Girlanda M."/>
            <person name="Hayes R.D."/>
            <person name="Keri Z."/>
            <person name="LaButti K."/>
            <person name="Lipzen A."/>
            <person name="Lombard V."/>
            <person name="Magnuson J."/>
            <person name="Maillard F."/>
            <person name="Murat C."/>
            <person name="Nolan M."/>
            <person name="Ohm R.A."/>
            <person name="Pangilinan J."/>
            <person name="Pereira M.F."/>
            <person name="Perotto S."/>
            <person name="Peter M."/>
            <person name="Pfister S."/>
            <person name="Riley R."/>
            <person name="Sitrit Y."/>
            <person name="Stielow J.B."/>
            <person name="Szollosi G."/>
            <person name="Zifcakova L."/>
            <person name="Stursova M."/>
            <person name="Spatafora J.W."/>
            <person name="Tedersoo L."/>
            <person name="Vaario L.M."/>
            <person name="Yamada A."/>
            <person name="Yan M."/>
            <person name="Wang P."/>
            <person name="Xu J."/>
            <person name="Bruns T."/>
            <person name="Baldrian P."/>
            <person name="Vilgalys R."/>
            <person name="Dunand C."/>
            <person name="Henrissat B."/>
            <person name="Grigoriev I.V."/>
            <person name="Hibbett D."/>
            <person name="Nagy L.G."/>
            <person name="Martin F.M."/>
        </authorList>
    </citation>
    <scope>NUCLEOTIDE SEQUENCE</scope>
    <source>
        <strain evidence="1">P2</strain>
    </source>
</reference>
<name>A0ACB6Z3X6_THEGA</name>
<organism evidence="1 2">
    <name type="scientific">Thelephora ganbajun</name>
    <name type="common">Ganba fungus</name>
    <dbReference type="NCBI Taxonomy" id="370292"/>
    <lineage>
        <taxon>Eukaryota</taxon>
        <taxon>Fungi</taxon>
        <taxon>Dikarya</taxon>
        <taxon>Basidiomycota</taxon>
        <taxon>Agaricomycotina</taxon>
        <taxon>Agaricomycetes</taxon>
        <taxon>Thelephorales</taxon>
        <taxon>Thelephoraceae</taxon>
        <taxon>Thelephora</taxon>
    </lineage>
</organism>
<keyword evidence="2" id="KW-1185">Reference proteome</keyword>
<accession>A0ACB6Z3X6</accession>
<comment type="caution">
    <text evidence="1">The sequence shown here is derived from an EMBL/GenBank/DDBJ whole genome shotgun (WGS) entry which is preliminary data.</text>
</comment>
<dbReference type="EMBL" id="MU118145">
    <property type="protein sequence ID" value="KAF9644350.1"/>
    <property type="molecule type" value="Genomic_DNA"/>
</dbReference>
<evidence type="ECO:0000313" key="1">
    <source>
        <dbReference type="EMBL" id="KAF9644350.1"/>
    </source>
</evidence>